<feature type="transmembrane region" description="Helical" evidence="11">
    <location>
        <begin position="217"/>
        <end position="236"/>
    </location>
</feature>
<feature type="transmembrane region" description="Helical" evidence="11">
    <location>
        <begin position="429"/>
        <end position="447"/>
    </location>
</feature>
<accession>A0A2T0ZYU3</accession>
<evidence type="ECO:0000256" key="8">
    <source>
        <dbReference type="ARBA" id="ARBA00023136"/>
    </source>
</evidence>
<organism evidence="13 14">
    <name type="scientific">Antricoccus suffuscus</name>
    <dbReference type="NCBI Taxonomy" id="1629062"/>
    <lineage>
        <taxon>Bacteria</taxon>
        <taxon>Bacillati</taxon>
        <taxon>Actinomycetota</taxon>
        <taxon>Actinomycetes</taxon>
        <taxon>Geodermatophilales</taxon>
        <taxon>Antricoccaceae</taxon>
        <taxon>Antricoccus</taxon>
    </lineage>
</organism>
<evidence type="ECO:0000256" key="10">
    <source>
        <dbReference type="ARBA" id="ARBA00039918"/>
    </source>
</evidence>
<dbReference type="InterPro" id="IPR011701">
    <property type="entry name" value="MFS"/>
</dbReference>
<feature type="transmembrane region" description="Helical" evidence="11">
    <location>
        <begin position="118"/>
        <end position="151"/>
    </location>
</feature>
<feature type="transmembrane region" description="Helical" evidence="11">
    <location>
        <begin position="307"/>
        <end position="326"/>
    </location>
</feature>
<evidence type="ECO:0000256" key="6">
    <source>
        <dbReference type="ARBA" id="ARBA00022847"/>
    </source>
</evidence>
<dbReference type="Pfam" id="PF07690">
    <property type="entry name" value="MFS_1"/>
    <property type="match status" value="1"/>
</dbReference>
<feature type="transmembrane region" description="Helical" evidence="11">
    <location>
        <begin position="363"/>
        <end position="384"/>
    </location>
</feature>
<dbReference type="InterPro" id="IPR020846">
    <property type="entry name" value="MFS_dom"/>
</dbReference>
<keyword evidence="8 11" id="KW-0472">Membrane</keyword>
<dbReference type="Gene3D" id="1.20.1250.20">
    <property type="entry name" value="MFS general substrate transporter like domains"/>
    <property type="match status" value="2"/>
</dbReference>
<evidence type="ECO:0000259" key="12">
    <source>
        <dbReference type="PROSITE" id="PS50850"/>
    </source>
</evidence>
<evidence type="ECO:0000313" key="13">
    <source>
        <dbReference type="EMBL" id="PRZ41519.1"/>
    </source>
</evidence>
<evidence type="ECO:0000256" key="11">
    <source>
        <dbReference type="SAM" id="Phobius"/>
    </source>
</evidence>
<comment type="subcellular location">
    <subcellularLocation>
        <location evidence="1">Cell membrane</location>
        <topology evidence="1">Multi-pass membrane protein</topology>
    </subcellularLocation>
</comment>
<dbReference type="Proteomes" id="UP000237752">
    <property type="component" value="Unassembled WGS sequence"/>
</dbReference>
<dbReference type="GO" id="GO:0005886">
    <property type="term" value="C:plasma membrane"/>
    <property type="evidence" value="ECO:0007669"/>
    <property type="project" value="UniProtKB-SubCell"/>
</dbReference>
<protein>
    <recommendedName>
        <fullName evidence="10">Putative proline/betaine transporter</fullName>
    </recommendedName>
</protein>
<keyword evidence="14" id="KW-1185">Reference proteome</keyword>
<reference evidence="13 14" key="1">
    <citation type="submission" date="2018-03" db="EMBL/GenBank/DDBJ databases">
        <title>Genomic Encyclopedia of Archaeal and Bacterial Type Strains, Phase II (KMG-II): from individual species to whole genera.</title>
        <authorList>
            <person name="Goeker M."/>
        </authorList>
    </citation>
    <scope>NUCLEOTIDE SEQUENCE [LARGE SCALE GENOMIC DNA]</scope>
    <source>
        <strain evidence="13 14">DSM 100065</strain>
    </source>
</reference>
<comment type="similarity">
    <text evidence="2">Belongs to the major facilitator superfamily. Metabolite:H+ Symporter (MHS) family (TC 2.A.1.6) family.</text>
</comment>
<dbReference type="SUPFAM" id="SSF103473">
    <property type="entry name" value="MFS general substrate transporter"/>
    <property type="match status" value="1"/>
</dbReference>
<dbReference type="PROSITE" id="PS50850">
    <property type="entry name" value="MFS"/>
    <property type="match status" value="1"/>
</dbReference>
<keyword evidence="3" id="KW-0813">Transport</keyword>
<evidence type="ECO:0000313" key="14">
    <source>
        <dbReference type="Proteomes" id="UP000237752"/>
    </source>
</evidence>
<dbReference type="EMBL" id="PVUE01000009">
    <property type="protein sequence ID" value="PRZ41519.1"/>
    <property type="molecule type" value="Genomic_DNA"/>
</dbReference>
<evidence type="ECO:0000256" key="3">
    <source>
        <dbReference type="ARBA" id="ARBA00022448"/>
    </source>
</evidence>
<evidence type="ECO:0000256" key="5">
    <source>
        <dbReference type="ARBA" id="ARBA00022692"/>
    </source>
</evidence>
<feature type="domain" description="Major facilitator superfamily (MFS) profile" evidence="12">
    <location>
        <begin position="45"/>
        <end position="451"/>
    </location>
</feature>
<evidence type="ECO:0000256" key="9">
    <source>
        <dbReference type="ARBA" id="ARBA00037295"/>
    </source>
</evidence>
<evidence type="ECO:0000256" key="2">
    <source>
        <dbReference type="ARBA" id="ARBA00008240"/>
    </source>
</evidence>
<keyword evidence="4" id="KW-1003">Cell membrane</keyword>
<proteinExistence type="inferred from homology"/>
<feature type="transmembrane region" description="Helical" evidence="11">
    <location>
        <begin position="186"/>
        <end position="205"/>
    </location>
</feature>
<evidence type="ECO:0000256" key="7">
    <source>
        <dbReference type="ARBA" id="ARBA00022989"/>
    </source>
</evidence>
<dbReference type="InterPro" id="IPR051084">
    <property type="entry name" value="H+-coupled_symporters"/>
</dbReference>
<comment type="caution">
    <text evidence="13">The sequence shown here is derived from an EMBL/GenBank/DDBJ whole genome shotgun (WGS) entry which is preliminary data.</text>
</comment>
<dbReference type="PANTHER" id="PTHR43528">
    <property type="entry name" value="ALPHA-KETOGLUTARATE PERMEASE"/>
    <property type="match status" value="1"/>
</dbReference>
<evidence type="ECO:0000256" key="4">
    <source>
        <dbReference type="ARBA" id="ARBA00022475"/>
    </source>
</evidence>
<feature type="transmembrane region" description="Helical" evidence="11">
    <location>
        <begin position="80"/>
        <end position="98"/>
    </location>
</feature>
<sequence>MRWGALNERIIMSAKETLEGSPGSARSATAPDGSPEIKHRLPYRTLIAASAGNAVEWYDWTVYATFSIYFATQIFDEKNVTLAFIGTFATYALAFFFRPLGGYLIGRYADLHGRKNSMMLTIGLMAGGSMMIAILPTFAVAGWLAPILLLIARVAQGMSLGGEVSNASAYLGEIAPPKRRGRYSSFFYISTGSAVLLASLLGALMANTLSDDALNTWGWRVPFVVGGLLGLIGLWLRRDMAESAHFEAKKEAAKATKGPLMRTVREHPKQVMQLIGFTLLSTLCYYTMFSALTPFAVKSRGADAGDVFWALSIATALFVALQYPFGALSDRFGRKPQLLFWAAAYAIVIVPLSTLIGPSFGKLLVVFCVGLGLYAIFSSLAPAIMSELFPTELRALGIGAWYNITVATFGGTAPLVIDLLSNAGHANWFFWYVAIAAVIAFCTILTLRETNGEELT</sequence>
<keyword evidence="5 11" id="KW-0812">Transmembrane</keyword>
<evidence type="ECO:0000256" key="1">
    <source>
        <dbReference type="ARBA" id="ARBA00004651"/>
    </source>
</evidence>
<dbReference type="FunFam" id="1.20.1250.20:FF:000001">
    <property type="entry name" value="Dicarboxylate MFS transporter"/>
    <property type="match status" value="1"/>
</dbReference>
<keyword evidence="7 11" id="KW-1133">Transmembrane helix</keyword>
<feature type="transmembrane region" description="Helical" evidence="11">
    <location>
        <begin position="338"/>
        <end position="357"/>
    </location>
</feature>
<dbReference type="AlphaFoldDB" id="A0A2T0ZYU3"/>
<feature type="transmembrane region" description="Helical" evidence="11">
    <location>
        <begin position="271"/>
        <end position="295"/>
    </location>
</feature>
<name>A0A2T0ZYU3_9ACTN</name>
<feature type="transmembrane region" description="Helical" evidence="11">
    <location>
        <begin position="396"/>
        <end position="417"/>
    </location>
</feature>
<comment type="function">
    <text evidence="9">May be a proton symporter involved in the uptake of osmolytes such as proline and glycine betaine.</text>
</comment>
<dbReference type="PANTHER" id="PTHR43528:SF1">
    <property type="entry name" value="ALPHA-KETOGLUTARATE PERMEASE"/>
    <property type="match status" value="1"/>
</dbReference>
<keyword evidence="6" id="KW-0769">Symport</keyword>
<gene>
    <name evidence="13" type="ORF">CLV47_10966</name>
</gene>
<dbReference type="GO" id="GO:0015293">
    <property type="term" value="F:symporter activity"/>
    <property type="evidence" value="ECO:0007669"/>
    <property type="project" value="UniProtKB-KW"/>
</dbReference>
<dbReference type="InterPro" id="IPR036259">
    <property type="entry name" value="MFS_trans_sf"/>
</dbReference>